<dbReference type="SUPFAM" id="SSF53955">
    <property type="entry name" value="Lysozyme-like"/>
    <property type="match status" value="1"/>
</dbReference>
<reference evidence="4" key="1">
    <citation type="submission" date="2020-10" db="EMBL/GenBank/DDBJ databases">
        <authorList>
            <person name="Abbas A."/>
            <person name="Razzaq R."/>
            <person name="Waqas M."/>
            <person name="Abbas N."/>
            <person name="Nielsen T.K."/>
            <person name="Hansen L.H."/>
            <person name="Hussain S."/>
            <person name="Shahid M."/>
        </authorList>
    </citation>
    <scope>NUCLEOTIDE SEQUENCE</scope>
    <source>
        <strain evidence="4">S14</strain>
    </source>
</reference>
<proteinExistence type="inferred from homology"/>
<evidence type="ECO:0000256" key="1">
    <source>
        <dbReference type="ARBA" id="ARBA00009387"/>
    </source>
</evidence>
<dbReference type="Proteomes" id="UP001181622">
    <property type="component" value="Unassembled WGS sequence"/>
</dbReference>
<keyword evidence="5" id="KW-1185">Reference proteome</keyword>
<dbReference type="EMBL" id="JADBEO010000014">
    <property type="protein sequence ID" value="MDR4306625.1"/>
    <property type="molecule type" value="Genomic_DNA"/>
</dbReference>
<evidence type="ECO:0000259" key="3">
    <source>
        <dbReference type="Pfam" id="PF01464"/>
    </source>
</evidence>
<comment type="caution">
    <text evidence="4">The sequence shown here is derived from an EMBL/GenBank/DDBJ whole genome shotgun (WGS) entry which is preliminary data.</text>
</comment>
<feature type="region of interest" description="Disordered" evidence="2">
    <location>
        <begin position="1"/>
        <end position="43"/>
    </location>
</feature>
<name>A0ABU1DEZ9_9HYPH</name>
<evidence type="ECO:0000256" key="2">
    <source>
        <dbReference type="SAM" id="MobiDB-lite"/>
    </source>
</evidence>
<accession>A0ABU1DEZ9</accession>
<sequence>MAAVAVLSGCGPRTGPTPQADAAPPPRETPPSSGSASSGSAPLSCTAQWRAHGHTTQTAAKAFAAQCLRDQGGVARQLNAASVAVLARQAVPTGSGLTALEPSDIEVFCPAYRRQGAEGRAAFWAGLLTAIARPESDYNTATTLWEGGTQQQFSIGLLQLSLSDEGGYRCGFRTEADITEPARNLACGEKILLKLVSRAGFIGGDTAHQTSAAAAYWSTLRSSSPARAEIIGKTRALEACRG</sequence>
<dbReference type="InterPro" id="IPR008258">
    <property type="entry name" value="Transglycosylase_SLT_dom_1"/>
</dbReference>
<gene>
    <name evidence="4" type="ORF">IHQ68_08345</name>
</gene>
<comment type="similarity">
    <text evidence="1">Belongs to the virb1 family.</text>
</comment>
<dbReference type="RefSeq" id="WP_309390677.1">
    <property type="nucleotide sequence ID" value="NZ_JADBEO010000014.1"/>
</dbReference>
<feature type="domain" description="Transglycosylase SLT" evidence="3">
    <location>
        <begin position="117"/>
        <end position="216"/>
    </location>
</feature>
<evidence type="ECO:0000313" key="4">
    <source>
        <dbReference type="EMBL" id="MDR4306625.1"/>
    </source>
</evidence>
<feature type="compositionally biased region" description="Low complexity" evidence="2">
    <location>
        <begin position="30"/>
        <end position="42"/>
    </location>
</feature>
<dbReference type="InterPro" id="IPR023346">
    <property type="entry name" value="Lysozyme-like_dom_sf"/>
</dbReference>
<evidence type="ECO:0000313" key="5">
    <source>
        <dbReference type="Proteomes" id="UP001181622"/>
    </source>
</evidence>
<dbReference type="Pfam" id="PF01464">
    <property type="entry name" value="SLT"/>
    <property type="match status" value="1"/>
</dbReference>
<organism evidence="4 5">
    <name type="scientific">Chelatococcus sambhunathii</name>
    <dbReference type="NCBI Taxonomy" id="363953"/>
    <lineage>
        <taxon>Bacteria</taxon>
        <taxon>Pseudomonadati</taxon>
        <taxon>Pseudomonadota</taxon>
        <taxon>Alphaproteobacteria</taxon>
        <taxon>Hyphomicrobiales</taxon>
        <taxon>Chelatococcaceae</taxon>
        <taxon>Chelatococcus</taxon>
    </lineage>
</organism>
<protein>
    <submittedName>
        <fullName evidence="4">Transglycosylase SLT domain-containing protein</fullName>
    </submittedName>
</protein>